<feature type="transmembrane region" description="Helical" evidence="16">
    <location>
        <begin position="289"/>
        <end position="316"/>
    </location>
</feature>
<dbReference type="SMART" id="SM00220">
    <property type="entry name" value="S_TKc"/>
    <property type="match status" value="1"/>
</dbReference>
<evidence type="ECO:0000256" key="17">
    <source>
        <dbReference type="SAM" id="SignalP"/>
    </source>
</evidence>
<dbReference type="CDD" id="cd06899">
    <property type="entry name" value="lectin_legume_LecRK_Arcelin_ConA"/>
    <property type="match status" value="1"/>
</dbReference>
<evidence type="ECO:0000256" key="1">
    <source>
        <dbReference type="ARBA" id="ARBA00004308"/>
    </source>
</evidence>
<dbReference type="InterPro" id="IPR011012">
    <property type="entry name" value="Longin-like_dom_sf"/>
</dbReference>
<dbReference type="Proteomes" id="UP001358586">
    <property type="component" value="Chromosome 12"/>
</dbReference>
<evidence type="ECO:0000259" key="18">
    <source>
        <dbReference type="PROSITE" id="PS50011"/>
    </source>
</evidence>
<dbReference type="PROSITE" id="PS50011">
    <property type="entry name" value="PROTEIN_KINASE_DOM"/>
    <property type="match status" value="1"/>
</dbReference>
<comment type="similarity">
    <text evidence="5">In the C-terminal section; belongs to the protein kinase superfamily. Ser/Thr protein kinase family.</text>
</comment>
<dbReference type="Gene3D" id="3.30.200.20">
    <property type="entry name" value="Phosphorylase Kinase, domain 1"/>
    <property type="match status" value="1"/>
</dbReference>
<evidence type="ECO:0000256" key="11">
    <source>
        <dbReference type="ARBA" id="ARBA00022840"/>
    </source>
</evidence>
<evidence type="ECO:0000256" key="12">
    <source>
        <dbReference type="ARBA" id="ARBA00022927"/>
    </source>
</evidence>
<dbReference type="InterPro" id="IPR000804">
    <property type="entry name" value="Clathrin_sm-chain_CS"/>
</dbReference>
<proteinExistence type="inferred from homology"/>
<keyword evidence="14 16" id="KW-0472">Membrane</keyword>
<evidence type="ECO:0000256" key="5">
    <source>
        <dbReference type="ARBA" id="ARBA00010217"/>
    </source>
</evidence>
<comment type="subcellular location">
    <subcellularLocation>
        <location evidence="1">Endomembrane system</location>
    </subcellularLocation>
    <subcellularLocation>
        <location evidence="2">Membrane</location>
        <topology evidence="2">Single-pass type I membrane protein</topology>
    </subcellularLocation>
</comment>
<evidence type="ECO:0000256" key="9">
    <source>
        <dbReference type="ARBA" id="ARBA00022734"/>
    </source>
</evidence>
<dbReference type="SUPFAM" id="SSF49899">
    <property type="entry name" value="Concanavalin A-like lectins/glucanases"/>
    <property type="match status" value="1"/>
</dbReference>
<dbReference type="SUPFAM" id="SSF56112">
    <property type="entry name" value="Protein kinase-like (PK-like)"/>
    <property type="match status" value="1"/>
</dbReference>
<keyword evidence="7 16" id="KW-0812">Transmembrane</keyword>
<dbReference type="Pfam" id="PF00139">
    <property type="entry name" value="Lectin_legB"/>
    <property type="match status" value="1"/>
</dbReference>
<dbReference type="Pfam" id="PF07714">
    <property type="entry name" value="PK_Tyr_Ser-Thr"/>
    <property type="match status" value="1"/>
</dbReference>
<protein>
    <recommendedName>
        <fullName evidence="18">Protein kinase domain-containing protein</fullName>
    </recommendedName>
</protein>
<dbReference type="SUPFAM" id="SSF64356">
    <property type="entry name" value="SNARE-like"/>
    <property type="match status" value="1"/>
</dbReference>
<dbReference type="InterPro" id="IPR050528">
    <property type="entry name" value="L-type_Lectin-RKs"/>
</dbReference>
<evidence type="ECO:0000256" key="8">
    <source>
        <dbReference type="ARBA" id="ARBA00022729"/>
    </source>
</evidence>
<dbReference type="CDD" id="cd14831">
    <property type="entry name" value="AP1_sigma"/>
    <property type="match status" value="1"/>
</dbReference>
<dbReference type="Gene3D" id="3.30.450.60">
    <property type="match status" value="1"/>
</dbReference>
<organism evidence="19 20">
    <name type="scientific">Gossypium arboreum</name>
    <name type="common">Tree cotton</name>
    <name type="synonym">Gossypium nanking</name>
    <dbReference type="NCBI Taxonomy" id="29729"/>
    <lineage>
        <taxon>Eukaryota</taxon>
        <taxon>Viridiplantae</taxon>
        <taxon>Streptophyta</taxon>
        <taxon>Embryophyta</taxon>
        <taxon>Tracheophyta</taxon>
        <taxon>Spermatophyta</taxon>
        <taxon>Magnoliopsida</taxon>
        <taxon>eudicotyledons</taxon>
        <taxon>Gunneridae</taxon>
        <taxon>Pentapetalae</taxon>
        <taxon>rosids</taxon>
        <taxon>malvids</taxon>
        <taxon>Malvales</taxon>
        <taxon>Malvaceae</taxon>
        <taxon>Malvoideae</taxon>
        <taxon>Gossypium</taxon>
    </lineage>
</organism>
<dbReference type="InterPro" id="IPR011009">
    <property type="entry name" value="Kinase-like_dom_sf"/>
</dbReference>
<dbReference type="PROSITE" id="PS00108">
    <property type="entry name" value="PROTEIN_KINASE_ST"/>
    <property type="match status" value="1"/>
</dbReference>
<dbReference type="CDD" id="cd14066">
    <property type="entry name" value="STKc_IRAK"/>
    <property type="match status" value="1"/>
</dbReference>
<evidence type="ECO:0000256" key="13">
    <source>
        <dbReference type="ARBA" id="ARBA00022989"/>
    </source>
</evidence>
<dbReference type="InterPro" id="IPR000719">
    <property type="entry name" value="Prot_kinase_dom"/>
</dbReference>
<evidence type="ECO:0000313" key="19">
    <source>
        <dbReference type="EMBL" id="KAK5774391.1"/>
    </source>
</evidence>
<dbReference type="PANTHER" id="PTHR27007">
    <property type="match status" value="1"/>
</dbReference>
<evidence type="ECO:0000256" key="7">
    <source>
        <dbReference type="ARBA" id="ARBA00022692"/>
    </source>
</evidence>
<comment type="similarity">
    <text evidence="3">Belongs to the adaptor complexes small subunit family.</text>
</comment>
<keyword evidence="15" id="KW-0675">Receptor</keyword>
<evidence type="ECO:0000313" key="20">
    <source>
        <dbReference type="Proteomes" id="UP001358586"/>
    </source>
</evidence>
<sequence>MRLLYHNSIPIIVILLTLLHIAPATAAASFIKKRVINFDSFHDTDRSYLTLLGTDSSSIDGGALQLTPDTTNDDMIEIHYNKSGRIMYNKPFRLWSNDESLGSFSTAFLINIFRDKSWTPGHGLAFLIAPNISAMPHNSFGQWLGLTNASTDGSRDNHIVAIEFDTLRQPDFETDGNHIGLDINSVESKKVASLDEYNITLSPNEGTNYSVWVDYNGTSKMMEVFIVKQGEDKPSDPILSDIIDLKEYVKQDSYFGFSGSTGYPQIQLNCVLKWSLDIDIMPKDEGGNWLKIGLAIGVPVVTITISVLAIGVVCIVKHRRRRRKGSVEGGDDRFGKLKWLPGMPREFKYKELKKATNKFDESMKLGEGGFGIVYKGVLHLQDTKNMNNNVSGRSNNHNQDIQVVAVKKFLRDSIKGKDDFLAELAIIHRLRHKNLVRLVGWCYEKGKLLLVYDFMPNGSLDDHLYGESSHGTLNWSHRYKILTGIASALHYLHNEYDQKVVHRDLKPSNVLLDVDYNARLGDFGLARALENERHSYSELGLAGVPGTIGYVAPECFHTGKATVESDVFGFGAVVLEVVCGRSPGIKIPHQQDLYTLVDWVWMLHRERRIIEAVDERLNNEFDVDEAKRLLLLGLACSHPTASERPQTQDIFQIMNGTLPVPHVPPFKPVFQWPSGVPSPISSIDNSLSSLALSSQDSAGIKRSKAFVGKKWRWQCRSLGPSQALTANELMVALESKQGEIHFVLLISRQGKVRLTKWYSPYSQKERTKVIRELSGLILTRGPKLCNFVEWRGLRVVYKRYASLYFCMCIDEDDNELEILEIIHHYVEVLDRYFGSVCELDLIYNFHKAYFILDELLIAGELQEPSKRTVARLVAAQDSLVETAKEQTSSITNIIAQAAK</sequence>
<evidence type="ECO:0000256" key="4">
    <source>
        <dbReference type="ARBA" id="ARBA00008536"/>
    </source>
</evidence>
<dbReference type="InterPro" id="IPR022775">
    <property type="entry name" value="AP_mu_sigma_su"/>
</dbReference>
<keyword evidence="10" id="KW-0547">Nucleotide-binding</keyword>
<dbReference type="EMBL" id="JARKNE010000012">
    <property type="protein sequence ID" value="KAK5774391.1"/>
    <property type="molecule type" value="Genomic_DNA"/>
</dbReference>
<dbReference type="InterPro" id="IPR044733">
    <property type="entry name" value="AP1_sigma"/>
</dbReference>
<evidence type="ECO:0000256" key="16">
    <source>
        <dbReference type="SAM" id="Phobius"/>
    </source>
</evidence>
<keyword evidence="11" id="KW-0067">ATP-binding</keyword>
<gene>
    <name evidence="19" type="ORF">PVK06_042246</name>
</gene>
<dbReference type="PROSITE" id="PS00989">
    <property type="entry name" value="CLAT_ADAPTOR_S"/>
    <property type="match status" value="1"/>
</dbReference>
<evidence type="ECO:0000256" key="14">
    <source>
        <dbReference type="ARBA" id="ARBA00023136"/>
    </source>
</evidence>
<keyword evidence="6" id="KW-0813">Transport</keyword>
<evidence type="ECO:0000256" key="3">
    <source>
        <dbReference type="ARBA" id="ARBA00006972"/>
    </source>
</evidence>
<reference evidence="19 20" key="1">
    <citation type="submission" date="2023-03" db="EMBL/GenBank/DDBJ databases">
        <title>WGS of Gossypium arboreum.</title>
        <authorList>
            <person name="Yu D."/>
        </authorList>
    </citation>
    <scope>NUCLEOTIDE SEQUENCE [LARGE SCALE GENOMIC DNA]</scope>
    <source>
        <tissue evidence="19">Leaf</tissue>
    </source>
</reference>
<keyword evidence="20" id="KW-1185">Reference proteome</keyword>
<comment type="caution">
    <text evidence="19">The sequence shown here is derived from an EMBL/GenBank/DDBJ whole genome shotgun (WGS) entry which is preliminary data.</text>
</comment>
<dbReference type="Pfam" id="PF01217">
    <property type="entry name" value="Clat_adaptor_s"/>
    <property type="match status" value="1"/>
</dbReference>
<dbReference type="InterPro" id="IPR001220">
    <property type="entry name" value="Legume_lectin_dom"/>
</dbReference>
<name>A0ABR0MK55_GOSAR</name>
<feature type="chain" id="PRO_5047127839" description="Protein kinase domain-containing protein" evidence="17">
    <location>
        <begin position="28"/>
        <end position="899"/>
    </location>
</feature>
<evidence type="ECO:0000256" key="15">
    <source>
        <dbReference type="ARBA" id="ARBA00023170"/>
    </source>
</evidence>
<accession>A0ABR0MK55</accession>
<dbReference type="InterPro" id="IPR001245">
    <property type="entry name" value="Ser-Thr/Tyr_kinase_cat_dom"/>
</dbReference>
<keyword evidence="13 16" id="KW-1133">Transmembrane helix</keyword>
<keyword evidence="12" id="KW-0653">Protein transport</keyword>
<dbReference type="Gene3D" id="2.60.120.200">
    <property type="match status" value="1"/>
</dbReference>
<evidence type="ECO:0000256" key="10">
    <source>
        <dbReference type="ARBA" id="ARBA00022741"/>
    </source>
</evidence>
<dbReference type="InterPro" id="IPR008271">
    <property type="entry name" value="Ser/Thr_kinase_AS"/>
</dbReference>
<comment type="similarity">
    <text evidence="4">In the N-terminal section; belongs to the leguminous lectin family.</text>
</comment>
<dbReference type="Gene3D" id="1.10.510.10">
    <property type="entry name" value="Transferase(Phosphotransferase) domain 1"/>
    <property type="match status" value="1"/>
</dbReference>
<evidence type="ECO:0000256" key="2">
    <source>
        <dbReference type="ARBA" id="ARBA00004479"/>
    </source>
</evidence>
<keyword evidence="9" id="KW-0430">Lectin</keyword>
<keyword evidence="8 17" id="KW-0732">Signal</keyword>
<dbReference type="InterPro" id="IPR013320">
    <property type="entry name" value="ConA-like_dom_sf"/>
</dbReference>
<evidence type="ECO:0000256" key="6">
    <source>
        <dbReference type="ARBA" id="ARBA00022448"/>
    </source>
</evidence>
<feature type="signal peptide" evidence="17">
    <location>
        <begin position="1"/>
        <end position="27"/>
    </location>
</feature>
<feature type="domain" description="Protein kinase" evidence="18">
    <location>
        <begin position="359"/>
        <end position="641"/>
    </location>
</feature>